<keyword evidence="3" id="KW-1185">Reference proteome</keyword>
<sequence length="54" mass="5507">MARKQLGSAPTDGEDAATKEYVDGRGPKTWGPIDAGDATPGGAVAGDVILRRLP</sequence>
<dbReference type="HOGENOM" id="CLU_3039644_0_0_11"/>
<name>E2S7N1_9ACTN</name>
<dbReference type="AlphaFoldDB" id="E2S7N1"/>
<evidence type="ECO:0000313" key="3">
    <source>
        <dbReference type="Proteomes" id="UP000003111"/>
    </source>
</evidence>
<dbReference type="RefSeq" id="WP_007076605.1">
    <property type="nucleotide sequence ID" value="NZ_CM001024.1"/>
</dbReference>
<dbReference type="STRING" id="585531.HMPREF0063_10038"/>
<dbReference type="Proteomes" id="UP000003111">
    <property type="component" value="Unassembled WGS sequence"/>
</dbReference>
<organism evidence="2 3">
    <name type="scientific">Aeromicrobium marinum DSM 15272</name>
    <dbReference type="NCBI Taxonomy" id="585531"/>
    <lineage>
        <taxon>Bacteria</taxon>
        <taxon>Bacillati</taxon>
        <taxon>Actinomycetota</taxon>
        <taxon>Actinomycetes</taxon>
        <taxon>Propionibacteriales</taxon>
        <taxon>Nocardioidaceae</taxon>
        <taxon>Aeromicrobium</taxon>
    </lineage>
</organism>
<evidence type="ECO:0000313" key="2">
    <source>
        <dbReference type="EMBL" id="EFQ84697.1"/>
    </source>
</evidence>
<accession>E2S7N1</accession>
<comment type="caution">
    <text evidence="2">The sequence shown here is derived from an EMBL/GenBank/DDBJ whole genome shotgun (WGS) entry which is preliminary data.</text>
</comment>
<feature type="region of interest" description="Disordered" evidence="1">
    <location>
        <begin position="1"/>
        <end position="54"/>
    </location>
</feature>
<evidence type="ECO:0000256" key="1">
    <source>
        <dbReference type="SAM" id="MobiDB-lite"/>
    </source>
</evidence>
<protein>
    <submittedName>
        <fullName evidence="2">Uncharacterized protein</fullName>
    </submittedName>
</protein>
<feature type="compositionally biased region" description="Basic and acidic residues" evidence="1">
    <location>
        <begin position="16"/>
        <end position="26"/>
    </location>
</feature>
<reference evidence="2" key="1">
    <citation type="submission" date="2010-08" db="EMBL/GenBank/DDBJ databases">
        <authorList>
            <person name="Muzny D."/>
            <person name="Qin X."/>
            <person name="Buhay C."/>
            <person name="Dugan-Rocha S."/>
            <person name="Ding Y."/>
            <person name="Chen G."/>
            <person name="Hawes A."/>
            <person name="Holder M."/>
            <person name="Jhangiani S."/>
            <person name="Johnson A."/>
            <person name="Khan Z."/>
            <person name="Li Z."/>
            <person name="Liu W."/>
            <person name="Liu X."/>
            <person name="Perez L."/>
            <person name="Shen H."/>
            <person name="Wang Q."/>
            <person name="Watt J."/>
            <person name="Xi L."/>
            <person name="Xin Y."/>
            <person name="Zhou J."/>
            <person name="Deng J."/>
            <person name="Jiang H."/>
            <person name="Liu Y."/>
            <person name="Qu J."/>
            <person name="Song X.-Z."/>
            <person name="Zhang L."/>
            <person name="Villasana D."/>
            <person name="Johnson A."/>
            <person name="Liu J."/>
            <person name="Liyanage D."/>
            <person name="Lorensuhewa L."/>
            <person name="Robinson T."/>
            <person name="Song A."/>
            <person name="Song B.-B."/>
            <person name="Dinh H."/>
            <person name="Thornton R."/>
            <person name="Coyle M."/>
            <person name="Francisco L."/>
            <person name="Jackson L."/>
            <person name="Javaid M."/>
            <person name="Korchina V."/>
            <person name="Kovar C."/>
            <person name="Mata R."/>
            <person name="Mathew T."/>
            <person name="Ngo R."/>
            <person name="Nguyen L."/>
            <person name="Nguyen N."/>
            <person name="Okwuonu G."/>
            <person name="Ongeri F."/>
            <person name="Pham C."/>
            <person name="Simmons D."/>
            <person name="Wilczek-Boney K."/>
            <person name="Hale W."/>
            <person name="Jakkamsetti A."/>
            <person name="Pham P."/>
            <person name="Ruth R."/>
            <person name="San Lucas F."/>
            <person name="Warren J."/>
            <person name="Zhang J."/>
            <person name="Zhao Z."/>
            <person name="Zhou C."/>
            <person name="Zhu D."/>
            <person name="Lee S."/>
            <person name="Bess C."/>
            <person name="Blankenburg K."/>
            <person name="Forbes L."/>
            <person name="Fu Q."/>
            <person name="Gubbala S."/>
            <person name="Hirani K."/>
            <person name="Jayaseelan J.C."/>
            <person name="Lara F."/>
            <person name="Munidasa M."/>
            <person name="Palculict T."/>
            <person name="Patil S."/>
            <person name="Pu L.-L."/>
            <person name="Saada N."/>
            <person name="Tang L."/>
            <person name="Weissenberger G."/>
            <person name="Zhu Y."/>
            <person name="Hemphill L."/>
            <person name="Shang Y."/>
            <person name="Youmans B."/>
            <person name="Ayvaz T."/>
            <person name="Ross M."/>
            <person name="Santibanez J."/>
            <person name="Aqrawi P."/>
            <person name="Gross S."/>
            <person name="Joshi V."/>
            <person name="Fowler G."/>
            <person name="Nazareth L."/>
            <person name="Reid J."/>
            <person name="Worley K."/>
            <person name="Petrosino J."/>
            <person name="Highlander S."/>
            <person name="Gibbs R."/>
        </authorList>
    </citation>
    <scope>NUCLEOTIDE SEQUENCE [LARGE SCALE GENOMIC DNA]</scope>
    <source>
        <strain evidence="2">DSM 15272</strain>
    </source>
</reference>
<dbReference type="EMBL" id="ACLF03000001">
    <property type="protein sequence ID" value="EFQ84697.1"/>
    <property type="molecule type" value="Genomic_DNA"/>
</dbReference>
<gene>
    <name evidence="2" type="ORF">HMPREF0063_10038</name>
</gene>
<proteinExistence type="predicted"/>